<dbReference type="OrthoDB" id="7187989at2"/>
<name>A0A5R8KGV5_9BACT</name>
<dbReference type="Pfam" id="PF13551">
    <property type="entry name" value="HTH_29"/>
    <property type="match status" value="1"/>
</dbReference>
<dbReference type="InterPro" id="IPR009057">
    <property type="entry name" value="Homeodomain-like_sf"/>
</dbReference>
<dbReference type="Proteomes" id="UP000306196">
    <property type="component" value="Unassembled WGS sequence"/>
</dbReference>
<comment type="caution">
    <text evidence="2">The sequence shown here is derived from an EMBL/GenBank/DDBJ whole genome shotgun (WGS) entry which is preliminary data.</text>
</comment>
<evidence type="ECO:0000313" key="2">
    <source>
        <dbReference type="EMBL" id="TLD71538.1"/>
    </source>
</evidence>
<protein>
    <recommendedName>
        <fullName evidence="4">Helix-turn-helix domain-containing protein</fullName>
    </recommendedName>
</protein>
<organism evidence="2 3">
    <name type="scientific">Phragmitibacter flavus</name>
    <dbReference type="NCBI Taxonomy" id="2576071"/>
    <lineage>
        <taxon>Bacteria</taxon>
        <taxon>Pseudomonadati</taxon>
        <taxon>Verrucomicrobiota</taxon>
        <taxon>Verrucomicrobiia</taxon>
        <taxon>Verrucomicrobiales</taxon>
        <taxon>Verrucomicrobiaceae</taxon>
        <taxon>Phragmitibacter</taxon>
    </lineage>
</organism>
<dbReference type="CDD" id="cd00093">
    <property type="entry name" value="HTH_XRE"/>
    <property type="match status" value="1"/>
</dbReference>
<sequence>MLDNRSIKFYHPDLRRHLPAGHQSGWSIKELADNSGISQRTVQRYIEPQAQKGLVEPRPRGRPPARNLTPPTKSCECGLKRTGLDLESANICGCNSV</sequence>
<accession>A0A5R8KGV5</accession>
<evidence type="ECO:0008006" key="4">
    <source>
        <dbReference type="Google" id="ProtNLM"/>
    </source>
</evidence>
<evidence type="ECO:0000313" key="3">
    <source>
        <dbReference type="Proteomes" id="UP000306196"/>
    </source>
</evidence>
<dbReference type="SUPFAM" id="SSF46689">
    <property type="entry name" value="Homeodomain-like"/>
    <property type="match status" value="1"/>
</dbReference>
<dbReference type="EMBL" id="VAUV01000005">
    <property type="protein sequence ID" value="TLD71538.1"/>
    <property type="molecule type" value="Genomic_DNA"/>
</dbReference>
<dbReference type="AlphaFoldDB" id="A0A5R8KGV5"/>
<dbReference type="InterPro" id="IPR001387">
    <property type="entry name" value="Cro/C1-type_HTH"/>
</dbReference>
<gene>
    <name evidence="2" type="ORF">FEM03_07105</name>
</gene>
<dbReference type="InterPro" id="IPR036388">
    <property type="entry name" value="WH-like_DNA-bd_sf"/>
</dbReference>
<keyword evidence="3" id="KW-1185">Reference proteome</keyword>
<proteinExistence type="predicted"/>
<dbReference type="Gene3D" id="1.10.10.10">
    <property type="entry name" value="Winged helix-like DNA-binding domain superfamily/Winged helix DNA-binding domain"/>
    <property type="match status" value="1"/>
</dbReference>
<feature type="region of interest" description="Disordered" evidence="1">
    <location>
        <begin position="49"/>
        <end position="71"/>
    </location>
</feature>
<evidence type="ECO:0000256" key="1">
    <source>
        <dbReference type="SAM" id="MobiDB-lite"/>
    </source>
</evidence>
<reference evidence="2 3" key="1">
    <citation type="submission" date="2019-05" db="EMBL/GenBank/DDBJ databases">
        <title>Verrucobacter flavum gen. nov., sp. nov. a new member of the family Verrucomicrobiaceae.</title>
        <authorList>
            <person name="Szuroczki S."/>
            <person name="Abbaszade G."/>
            <person name="Szabo A."/>
            <person name="Felfoldi T."/>
            <person name="Schumann P."/>
            <person name="Boka K."/>
            <person name="Keki Z."/>
            <person name="Toumi M."/>
            <person name="Toth E."/>
        </authorList>
    </citation>
    <scope>NUCLEOTIDE SEQUENCE [LARGE SCALE GENOMIC DNA]</scope>
    <source>
        <strain evidence="2 3">MG-N-17</strain>
    </source>
</reference>